<dbReference type="InterPro" id="IPR040521">
    <property type="entry name" value="KDZ"/>
</dbReference>
<organism evidence="4 5">
    <name type="scientific">Oryzias melastigma</name>
    <name type="common">Marine medaka</name>
    <dbReference type="NCBI Taxonomy" id="30732"/>
    <lineage>
        <taxon>Eukaryota</taxon>
        <taxon>Metazoa</taxon>
        <taxon>Chordata</taxon>
        <taxon>Craniata</taxon>
        <taxon>Vertebrata</taxon>
        <taxon>Euteleostomi</taxon>
        <taxon>Actinopterygii</taxon>
        <taxon>Neopterygii</taxon>
        <taxon>Teleostei</taxon>
        <taxon>Neoteleostei</taxon>
        <taxon>Acanthomorphata</taxon>
        <taxon>Ovalentaria</taxon>
        <taxon>Atherinomorphae</taxon>
        <taxon>Beloniformes</taxon>
        <taxon>Adrianichthyidae</taxon>
        <taxon>Oryziinae</taxon>
        <taxon>Oryzias</taxon>
    </lineage>
</organism>
<sequence length="661" mass="75391">MNGRYNLSLPTTTCSCGKTWDVGIGDLVQSGYWPATVHFETLYTMDLFTSYEDLKVTAPGMSRHAFVGMLDQRTKVFGRSGKICGDTMQKAFLEWSYAKFEVERLSEMNPFECPACTPSMLAVAVDGNRKLYRFRSQPGPDGYFDGVFLAKDKEVASFVDYIHGATRHNPGKGRCGTGEWVAARESSHKSASKLDEEGVEVAVCRHGILLKALNMFRGEIFAYPLFLQKQLARQNAEFFCSDVVCKYWPYLQRVVRHCPELQGLLTMRPFLSIVHAKAHSWMCEVTIANLFCIFSLDRKLYANTHKSHLLQLQWGGRNQDGAGTTMGEEVEQVNSFLSRAAICSKHMSKAGKYILKCIERYLLIFVFFSGLIYVVLEVRTDMLTIQAIGWNRRKVEKLDKTLAKRYVKTVERISEASAELHQLTEELSVQEDTVRQWVSEVKEWAGVCVLFSPQEPTGQNDLEKNIEGLYLSIKQKKFELYRKADGNKRRHQLRKKIAAEKRALEDAITKWNSDSFEINKLPSSDAILAEENYSWPWACKYIGYGDMIAKKRLFDKVMLLTRLKEEEVIVVREVKQHWEYLKNATGMLEELSSQICTTEALTEQGREGLLCLLKRRIGELHVQQDAARNTYHHALGLQASCLDDSSTDEEQSESSSSDEEI</sequence>
<evidence type="ECO:0000259" key="3">
    <source>
        <dbReference type="Pfam" id="PF18804"/>
    </source>
</evidence>
<feature type="compositionally biased region" description="Acidic residues" evidence="2">
    <location>
        <begin position="645"/>
        <end position="661"/>
    </location>
</feature>
<dbReference type="PROSITE" id="PS51257">
    <property type="entry name" value="PROKAR_LIPOPROTEIN"/>
    <property type="match status" value="1"/>
</dbReference>
<dbReference type="AlphaFoldDB" id="A0A834EZ83"/>
<evidence type="ECO:0000256" key="1">
    <source>
        <dbReference type="SAM" id="Coils"/>
    </source>
</evidence>
<dbReference type="PANTHER" id="PTHR33104:SF2">
    <property type="entry name" value="CXC3 LIKE CYSTEINE CLUSTER DOMAIN-CONTAINING PROTEIN"/>
    <property type="match status" value="1"/>
</dbReference>
<feature type="region of interest" description="Disordered" evidence="2">
    <location>
        <begin position="642"/>
        <end position="661"/>
    </location>
</feature>
<dbReference type="Proteomes" id="UP000646548">
    <property type="component" value="Unassembled WGS sequence"/>
</dbReference>
<comment type="caution">
    <text evidence="4">The sequence shown here is derived from an EMBL/GenBank/DDBJ whole genome shotgun (WGS) entry which is preliminary data.</text>
</comment>
<proteinExistence type="predicted"/>
<accession>A0A834EZ83</accession>
<evidence type="ECO:0000313" key="5">
    <source>
        <dbReference type="Proteomes" id="UP000646548"/>
    </source>
</evidence>
<dbReference type="Pfam" id="PF18804">
    <property type="entry name" value="CxC3"/>
    <property type="match status" value="1"/>
</dbReference>
<gene>
    <name evidence="4" type="ORF">FQA47_005399</name>
</gene>
<name>A0A834EZ83_ORYME</name>
<dbReference type="EMBL" id="WKFB01001120">
    <property type="protein sequence ID" value="KAF6715261.1"/>
    <property type="molecule type" value="Genomic_DNA"/>
</dbReference>
<evidence type="ECO:0000313" key="4">
    <source>
        <dbReference type="EMBL" id="KAF6715261.1"/>
    </source>
</evidence>
<dbReference type="InterPro" id="IPR040564">
    <property type="entry name" value="CxC3-like"/>
</dbReference>
<feature type="domain" description="CxC3 like cysteine cluster" evidence="3">
    <location>
        <begin position="2"/>
        <end position="71"/>
    </location>
</feature>
<evidence type="ECO:0000256" key="2">
    <source>
        <dbReference type="SAM" id="MobiDB-lite"/>
    </source>
</evidence>
<protein>
    <recommendedName>
        <fullName evidence="3">CxC3 like cysteine cluster domain-containing protein</fullName>
    </recommendedName>
</protein>
<feature type="coiled-coil region" evidence="1">
    <location>
        <begin position="406"/>
        <end position="433"/>
    </location>
</feature>
<reference evidence="4" key="1">
    <citation type="journal article" name="BMC Genomics">
        <title>Long-read sequencing and de novo genome assembly of marine medaka (Oryzias melastigma).</title>
        <authorList>
            <person name="Liang P."/>
            <person name="Saqib H.S.A."/>
            <person name="Ni X."/>
            <person name="Shen Y."/>
        </authorList>
    </citation>
    <scope>NUCLEOTIDE SEQUENCE</scope>
    <source>
        <strain evidence="4">Bigg-433</strain>
    </source>
</reference>
<dbReference type="Pfam" id="PF18758">
    <property type="entry name" value="KDZ"/>
    <property type="match status" value="1"/>
</dbReference>
<keyword evidence="1" id="KW-0175">Coiled coil</keyword>
<dbReference type="PANTHER" id="PTHR33104">
    <property type="entry name" value="SI:DKEY-29D5.2"/>
    <property type="match status" value="1"/>
</dbReference>